<gene>
    <name evidence="2" type="ORF">LOAG_19332</name>
</gene>
<dbReference type="EMBL" id="JH717592">
    <property type="protein sequence ID" value="EJD73253.1"/>
    <property type="molecule type" value="Genomic_DNA"/>
</dbReference>
<feature type="signal peptide" evidence="1">
    <location>
        <begin position="1"/>
        <end position="18"/>
    </location>
</feature>
<reference evidence="2" key="1">
    <citation type="submission" date="2012-04" db="EMBL/GenBank/DDBJ databases">
        <title>The Genome Sequence of Loa loa.</title>
        <authorList>
            <consortium name="The Broad Institute Genome Sequencing Platform"/>
            <consortium name="Broad Institute Genome Sequencing Center for Infectious Disease"/>
            <person name="Nutman T.B."/>
            <person name="Fink D.L."/>
            <person name="Russ C."/>
            <person name="Young S."/>
            <person name="Zeng Q."/>
            <person name="Gargeya S."/>
            <person name="Alvarado L."/>
            <person name="Berlin A."/>
            <person name="Chapman S.B."/>
            <person name="Chen Z."/>
            <person name="Freedman E."/>
            <person name="Gellesch M."/>
            <person name="Goldberg J."/>
            <person name="Griggs A."/>
            <person name="Gujja S."/>
            <person name="Heilman E.R."/>
            <person name="Heiman D."/>
            <person name="Howarth C."/>
            <person name="Mehta T."/>
            <person name="Neiman D."/>
            <person name="Pearson M."/>
            <person name="Roberts A."/>
            <person name="Saif S."/>
            <person name="Shea T."/>
            <person name="Shenoy N."/>
            <person name="Sisk P."/>
            <person name="Stolte C."/>
            <person name="Sykes S."/>
            <person name="White J."/>
            <person name="Yandava C."/>
            <person name="Haas B."/>
            <person name="Henn M.R."/>
            <person name="Nusbaum C."/>
            <person name="Birren B."/>
        </authorList>
    </citation>
    <scope>NUCLEOTIDE SEQUENCE [LARGE SCALE GENOMIC DNA]</scope>
</reference>
<name>A0A1S0UCH0_LOALO</name>
<accession>A0A1S0UCH0</accession>
<dbReference type="CTD" id="31252418"/>
<sequence length="61" mass="6748">MDFKNLAILTSLLGFVVSSNITLAKGGTDEEGPSAHKNGKIEMKFRHLSDTVPLFSERREI</sequence>
<protein>
    <submittedName>
        <fullName evidence="2">Uncharacterized protein</fullName>
    </submittedName>
</protein>
<keyword evidence="1" id="KW-0732">Signal</keyword>
<dbReference type="InParanoid" id="A0A1S0UCH0"/>
<dbReference type="AlphaFoldDB" id="A0A1S0UCH0"/>
<dbReference type="RefSeq" id="XP_020304215.1">
    <property type="nucleotide sequence ID" value="XM_020451977.1"/>
</dbReference>
<feature type="chain" id="PRO_5010348906" evidence="1">
    <location>
        <begin position="19"/>
        <end position="61"/>
    </location>
</feature>
<organism evidence="2">
    <name type="scientific">Loa loa</name>
    <name type="common">Eye worm</name>
    <name type="synonym">Filaria loa</name>
    <dbReference type="NCBI Taxonomy" id="7209"/>
    <lineage>
        <taxon>Eukaryota</taxon>
        <taxon>Metazoa</taxon>
        <taxon>Ecdysozoa</taxon>
        <taxon>Nematoda</taxon>
        <taxon>Chromadorea</taxon>
        <taxon>Rhabditida</taxon>
        <taxon>Spirurina</taxon>
        <taxon>Spiruromorpha</taxon>
        <taxon>Filarioidea</taxon>
        <taxon>Onchocercidae</taxon>
        <taxon>Loa</taxon>
    </lineage>
</organism>
<evidence type="ECO:0000256" key="1">
    <source>
        <dbReference type="SAM" id="SignalP"/>
    </source>
</evidence>
<dbReference type="GeneID" id="31252418"/>
<proteinExistence type="predicted"/>
<dbReference type="KEGG" id="loa:LOAG_19332"/>
<evidence type="ECO:0000313" key="2">
    <source>
        <dbReference type="EMBL" id="EJD73253.1"/>
    </source>
</evidence>